<dbReference type="RefSeq" id="WP_211909685.1">
    <property type="nucleotide sequence ID" value="NZ_CP036498.1"/>
</dbReference>
<keyword evidence="3" id="KW-1185">Reference proteome</keyword>
<feature type="transmembrane region" description="Helical" evidence="1">
    <location>
        <begin position="81"/>
        <end position="102"/>
    </location>
</feature>
<evidence type="ECO:0000313" key="2">
    <source>
        <dbReference type="EMBL" id="QUS41087.1"/>
    </source>
</evidence>
<gene>
    <name evidence="2" type="ORF">RPMA_21245</name>
</gene>
<evidence type="ECO:0000256" key="1">
    <source>
        <dbReference type="SAM" id="Phobius"/>
    </source>
</evidence>
<protein>
    <submittedName>
        <fullName evidence="2">Uncharacterized protein</fullName>
    </submittedName>
</protein>
<keyword evidence="1" id="KW-0812">Transmembrane</keyword>
<reference evidence="2 3" key="1">
    <citation type="submission" date="2019-02" db="EMBL/GenBank/DDBJ databases">
        <title>Emended description of the genus Rhodopseudomonas and description of Rhodopseudomonas albus sp. nov., a non-phototrophic, heavy-metal-tolerant bacterium isolated from garden soil.</title>
        <authorList>
            <person name="Bao Z."/>
            <person name="Cao W.W."/>
            <person name="Sato Y."/>
            <person name="Nishizawa T."/>
            <person name="Zhao J."/>
            <person name="Guo Y."/>
            <person name="Ohta H."/>
        </authorList>
    </citation>
    <scope>NUCLEOTIDE SEQUENCE [LARGE SCALE GENOMIC DNA]</scope>
    <source>
        <strain evidence="2 3">SK50-23</strain>
    </source>
</reference>
<evidence type="ECO:0000313" key="3">
    <source>
        <dbReference type="Proteomes" id="UP000682843"/>
    </source>
</evidence>
<dbReference type="EMBL" id="CP036498">
    <property type="protein sequence ID" value="QUS41087.1"/>
    <property type="molecule type" value="Genomic_DNA"/>
</dbReference>
<dbReference type="Proteomes" id="UP000682843">
    <property type="component" value="Chromosome"/>
</dbReference>
<sequence length="139" mass="14442">MAAIIVIGGGSAALLAYSMGALAMDEFGLASRPLVSISLLSAGFIALLLVVEFLGTFWTAASHDDGPQRESLMHQITKADVVISVGRGLIMAAAIVGATYYFGSWYLGGEGLEALFHGVDDKIAVSIESTITTTTEATQ</sequence>
<keyword evidence="1" id="KW-1133">Transmembrane helix</keyword>
<organism evidence="2 3">
    <name type="scientific">Tardiphaga alba</name>
    <dbReference type="NCBI Taxonomy" id="340268"/>
    <lineage>
        <taxon>Bacteria</taxon>
        <taxon>Pseudomonadati</taxon>
        <taxon>Pseudomonadota</taxon>
        <taxon>Alphaproteobacteria</taxon>
        <taxon>Hyphomicrobiales</taxon>
        <taxon>Nitrobacteraceae</taxon>
        <taxon>Tardiphaga</taxon>
    </lineage>
</organism>
<feature type="transmembrane region" description="Helical" evidence="1">
    <location>
        <begin position="39"/>
        <end position="60"/>
    </location>
</feature>
<name>A0ABX8AC61_9BRAD</name>
<accession>A0ABX8AC61</accession>
<proteinExistence type="predicted"/>
<keyword evidence="1" id="KW-0472">Membrane</keyword>